<name>A0ACA9PJ90_9GLOM</name>
<keyword evidence="2" id="KW-1185">Reference proteome</keyword>
<evidence type="ECO:0000313" key="2">
    <source>
        <dbReference type="Proteomes" id="UP000789366"/>
    </source>
</evidence>
<reference evidence="1" key="1">
    <citation type="submission" date="2021-06" db="EMBL/GenBank/DDBJ databases">
        <authorList>
            <person name="Kallberg Y."/>
            <person name="Tangrot J."/>
            <person name="Rosling A."/>
        </authorList>
    </citation>
    <scope>NUCLEOTIDE SEQUENCE</scope>
    <source>
        <strain evidence="1">28 12/20/2015</strain>
    </source>
</reference>
<organism evidence="1 2">
    <name type="scientific">Cetraspora pellucida</name>
    <dbReference type="NCBI Taxonomy" id="1433469"/>
    <lineage>
        <taxon>Eukaryota</taxon>
        <taxon>Fungi</taxon>
        <taxon>Fungi incertae sedis</taxon>
        <taxon>Mucoromycota</taxon>
        <taxon>Glomeromycotina</taxon>
        <taxon>Glomeromycetes</taxon>
        <taxon>Diversisporales</taxon>
        <taxon>Gigasporaceae</taxon>
        <taxon>Cetraspora</taxon>
    </lineage>
</organism>
<evidence type="ECO:0000313" key="1">
    <source>
        <dbReference type="EMBL" id="CAG8712050.1"/>
    </source>
</evidence>
<proteinExistence type="predicted"/>
<sequence>ANQLVKQNNYWVKISHSNRSVFVWDTSLLFILPNHKDIESAYHDQNSVYIKLQVPEITVDTNEPSLLLGFTNTENVQWLCGYIRNHFTNIFNIEKQLYQEEKEVSRETQLKSENWESMQQIIQGLGQKLKNTTSELQNTCKKLY</sequence>
<gene>
    <name evidence="1" type="ORF">SPELUC_LOCUS11880</name>
</gene>
<dbReference type="Proteomes" id="UP000789366">
    <property type="component" value="Unassembled WGS sequence"/>
</dbReference>
<comment type="caution">
    <text evidence="1">The sequence shown here is derived from an EMBL/GenBank/DDBJ whole genome shotgun (WGS) entry which is preliminary data.</text>
</comment>
<accession>A0ACA9PJ90</accession>
<feature type="non-terminal residue" evidence="1">
    <location>
        <position position="1"/>
    </location>
</feature>
<dbReference type="EMBL" id="CAJVPW010026340">
    <property type="protein sequence ID" value="CAG8712050.1"/>
    <property type="molecule type" value="Genomic_DNA"/>
</dbReference>
<protein>
    <submittedName>
        <fullName evidence="1">4714_t:CDS:1</fullName>
    </submittedName>
</protein>